<dbReference type="EMBL" id="CAKOFQ010010008">
    <property type="protein sequence ID" value="CAH2018878.1"/>
    <property type="molecule type" value="Genomic_DNA"/>
</dbReference>
<name>A0A9P0QFE7_ACAOB</name>
<dbReference type="PANTHER" id="PTHR10773:SF19">
    <property type="match status" value="1"/>
</dbReference>
<dbReference type="PANTHER" id="PTHR10773">
    <property type="entry name" value="DNA-DIRECTED RNA POLYMERASES I, II, AND III SUBUNIT RPABC2"/>
    <property type="match status" value="1"/>
</dbReference>
<dbReference type="AlphaFoldDB" id="A0A9P0QFE7"/>
<comment type="caution">
    <text evidence="1">The sequence shown here is derived from an EMBL/GenBank/DDBJ whole genome shotgun (WGS) entry which is preliminary data.</text>
</comment>
<protein>
    <submittedName>
        <fullName evidence="1">Uncharacterized protein</fullName>
    </submittedName>
</protein>
<gene>
    <name evidence="1" type="ORF">ACAOBT_LOCUS36897</name>
</gene>
<organism evidence="1 2">
    <name type="scientific">Acanthoscelides obtectus</name>
    <name type="common">Bean weevil</name>
    <name type="synonym">Bruchus obtectus</name>
    <dbReference type="NCBI Taxonomy" id="200917"/>
    <lineage>
        <taxon>Eukaryota</taxon>
        <taxon>Metazoa</taxon>
        <taxon>Ecdysozoa</taxon>
        <taxon>Arthropoda</taxon>
        <taxon>Hexapoda</taxon>
        <taxon>Insecta</taxon>
        <taxon>Pterygota</taxon>
        <taxon>Neoptera</taxon>
        <taxon>Endopterygota</taxon>
        <taxon>Coleoptera</taxon>
        <taxon>Polyphaga</taxon>
        <taxon>Cucujiformia</taxon>
        <taxon>Chrysomeloidea</taxon>
        <taxon>Chrysomelidae</taxon>
        <taxon>Bruchinae</taxon>
        <taxon>Bruchini</taxon>
        <taxon>Acanthoscelides</taxon>
    </lineage>
</organism>
<evidence type="ECO:0000313" key="1">
    <source>
        <dbReference type="EMBL" id="CAH2018878.1"/>
    </source>
</evidence>
<dbReference type="OrthoDB" id="5962029at2759"/>
<accession>A0A9P0QFE7</accession>
<proteinExistence type="predicted"/>
<dbReference type="Proteomes" id="UP001152888">
    <property type="component" value="Unassembled WGS sequence"/>
</dbReference>
<evidence type="ECO:0000313" key="2">
    <source>
        <dbReference type="Proteomes" id="UP001152888"/>
    </source>
</evidence>
<keyword evidence="2" id="KW-1185">Reference proteome</keyword>
<reference evidence="1" key="1">
    <citation type="submission" date="2022-03" db="EMBL/GenBank/DDBJ databases">
        <authorList>
            <person name="Sayadi A."/>
        </authorList>
    </citation>
    <scope>NUCLEOTIDE SEQUENCE</scope>
</reference>
<sequence>MEDKAIKRKTTNKESRRQQSVVYTLTSLSGERKVVCKKIFLNTLSISERTARTALSKVKECGILEADKRGGRQRKYDEKKREEFIRKDISEHIDRFPRVESHYCRASIIKMYLHPDLNLRKMHAMYLDELEKVGRVEKPSFHTYRRVFKAKNLSFHSPKKDQCSLCVSYREGDDTVKHKLKARYDLHIAEKLYPIISLARINSPYKVVPMKFSDFKDYKSLSKDLRILSIRTSESGKNVKWTDVMEVYGCQDSETIQHVTGGCQAFAPTDYKERHDIAAKIMHQELAYKFKLIECKLQYYKYTPQCVLENDKYKLYWDRTVLTDQYIKQNRPDIIIVDKGAQKVTLIDVAIPNSNNLTYKHNEKVAKYRELEFQIKRQWKMKYVETIPIIMSSTGVIPRRLLENIKALELSENIYKIIQKGVLLATARIVRKFMGNAST</sequence>